<protein>
    <submittedName>
        <fullName evidence="2">Uncharacterized protein</fullName>
    </submittedName>
</protein>
<keyword evidence="3" id="KW-1185">Reference proteome</keyword>
<sequence length="113" mass="12837">MWSSHQIDTFVFILYTTILTILCSNLERWRDCKNAKKEEQVYERHQGGLGSGTLINFSGKAGRQPMHPEIGLGRDGDSLKFKERYRREVLTSIFHINSTGRDKGGADAHARAL</sequence>
<accession>A0AAW1UGP1</accession>
<name>A0AAW1UGP1_9CUCU</name>
<keyword evidence="1" id="KW-0812">Transmembrane</keyword>
<evidence type="ECO:0000313" key="3">
    <source>
        <dbReference type="Proteomes" id="UP001431783"/>
    </source>
</evidence>
<comment type="caution">
    <text evidence="2">The sequence shown here is derived from an EMBL/GenBank/DDBJ whole genome shotgun (WGS) entry which is preliminary data.</text>
</comment>
<keyword evidence="1" id="KW-1133">Transmembrane helix</keyword>
<keyword evidence="1" id="KW-0472">Membrane</keyword>
<dbReference type="Proteomes" id="UP001431783">
    <property type="component" value="Unassembled WGS sequence"/>
</dbReference>
<reference evidence="2 3" key="1">
    <citation type="submission" date="2023-03" db="EMBL/GenBank/DDBJ databases">
        <title>Genome insight into feeding habits of ladybird beetles.</title>
        <authorList>
            <person name="Li H.-S."/>
            <person name="Huang Y.-H."/>
            <person name="Pang H."/>
        </authorList>
    </citation>
    <scope>NUCLEOTIDE SEQUENCE [LARGE SCALE GENOMIC DNA]</scope>
    <source>
        <strain evidence="2">SYSU_2023b</strain>
        <tissue evidence="2">Whole body</tissue>
    </source>
</reference>
<dbReference type="AlphaFoldDB" id="A0AAW1UGP1"/>
<gene>
    <name evidence="2" type="ORF">WA026_004198</name>
</gene>
<dbReference type="EMBL" id="JARQZJ010000061">
    <property type="protein sequence ID" value="KAK9879347.1"/>
    <property type="molecule type" value="Genomic_DNA"/>
</dbReference>
<organism evidence="2 3">
    <name type="scientific">Henosepilachna vigintioctopunctata</name>
    <dbReference type="NCBI Taxonomy" id="420089"/>
    <lineage>
        <taxon>Eukaryota</taxon>
        <taxon>Metazoa</taxon>
        <taxon>Ecdysozoa</taxon>
        <taxon>Arthropoda</taxon>
        <taxon>Hexapoda</taxon>
        <taxon>Insecta</taxon>
        <taxon>Pterygota</taxon>
        <taxon>Neoptera</taxon>
        <taxon>Endopterygota</taxon>
        <taxon>Coleoptera</taxon>
        <taxon>Polyphaga</taxon>
        <taxon>Cucujiformia</taxon>
        <taxon>Coccinelloidea</taxon>
        <taxon>Coccinellidae</taxon>
        <taxon>Epilachninae</taxon>
        <taxon>Epilachnini</taxon>
        <taxon>Henosepilachna</taxon>
    </lineage>
</organism>
<proteinExistence type="predicted"/>
<evidence type="ECO:0000313" key="2">
    <source>
        <dbReference type="EMBL" id="KAK9879347.1"/>
    </source>
</evidence>
<evidence type="ECO:0000256" key="1">
    <source>
        <dbReference type="SAM" id="Phobius"/>
    </source>
</evidence>
<feature type="transmembrane region" description="Helical" evidence="1">
    <location>
        <begin position="6"/>
        <end position="26"/>
    </location>
</feature>